<dbReference type="AlphaFoldDB" id="A0A653K3S1"/>
<name>A0A653K3S1_9GAMM</name>
<reference evidence="1 2" key="1">
    <citation type="submission" date="2019-10" db="EMBL/GenBank/DDBJ databases">
        <authorList>
            <person name="Karimi E."/>
        </authorList>
    </citation>
    <scope>NUCLEOTIDE SEQUENCE [LARGE SCALE GENOMIC DNA]</scope>
    <source>
        <strain evidence="1">Acinetobacter sp. 8BE</strain>
    </source>
</reference>
<dbReference type="RefSeq" id="WP_159724749.1">
    <property type="nucleotide sequence ID" value="NZ_LR732744.1"/>
</dbReference>
<evidence type="ECO:0000313" key="1">
    <source>
        <dbReference type="EMBL" id="VXA54466.1"/>
    </source>
</evidence>
<proteinExistence type="predicted"/>
<sequence length="68" mass="7914">MNSQPKRYRTLGYFKTSSEATTCTQEYVSKGETIFQCDTLDEALNQVKTISESHPECTRFEIERGEWL</sequence>
<dbReference type="EMBL" id="CABWKZ010000009">
    <property type="protein sequence ID" value="VXA54466.1"/>
    <property type="molecule type" value="Genomic_DNA"/>
</dbReference>
<evidence type="ECO:0000313" key="2">
    <source>
        <dbReference type="Proteomes" id="UP000430404"/>
    </source>
</evidence>
<gene>
    <name evidence="1" type="ORF">ACI8B_170011</name>
</gene>
<organism evidence="1 2">
    <name type="scientific">Acinetobacter proteolyticus</name>
    <dbReference type="NCBI Taxonomy" id="1776741"/>
    <lineage>
        <taxon>Bacteria</taxon>
        <taxon>Pseudomonadati</taxon>
        <taxon>Pseudomonadota</taxon>
        <taxon>Gammaproteobacteria</taxon>
        <taxon>Moraxellales</taxon>
        <taxon>Moraxellaceae</taxon>
        <taxon>Acinetobacter</taxon>
    </lineage>
</organism>
<protein>
    <submittedName>
        <fullName evidence="1">Uncharacterized protein</fullName>
    </submittedName>
</protein>
<accession>A0A653K3S1</accession>
<dbReference type="Proteomes" id="UP000430404">
    <property type="component" value="Unassembled WGS sequence"/>
</dbReference>